<dbReference type="RefSeq" id="WP_397062151.1">
    <property type="nucleotide sequence ID" value="NZ_JBIRYL010000001.1"/>
</dbReference>
<dbReference type="EMBL" id="JBIRYL010000001">
    <property type="protein sequence ID" value="MFI2229463.1"/>
    <property type="molecule type" value="Genomic_DNA"/>
</dbReference>
<proteinExistence type="predicted"/>
<keyword evidence="1" id="KW-0732">Signal</keyword>
<organism evidence="2 3">
    <name type="scientific">Nocardia testacea</name>
    <dbReference type="NCBI Taxonomy" id="248551"/>
    <lineage>
        <taxon>Bacteria</taxon>
        <taxon>Bacillati</taxon>
        <taxon>Actinomycetota</taxon>
        <taxon>Actinomycetes</taxon>
        <taxon>Mycobacteriales</taxon>
        <taxon>Nocardiaceae</taxon>
        <taxon>Nocardia</taxon>
    </lineage>
</organism>
<feature type="chain" id="PRO_5045970321" evidence="1">
    <location>
        <begin position="24"/>
        <end position="197"/>
    </location>
</feature>
<accession>A0ABW7VS86</accession>
<protein>
    <submittedName>
        <fullName evidence="2">Uncharacterized protein</fullName>
    </submittedName>
</protein>
<evidence type="ECO:0000313" key="2">
    <source>
        <dbReference type="EMBL" id="MFI2229463.1"/>
    </source>
</evidence>
<comment type="caution">
    <text evidence="2">The sequence shown here is derived from an EMBL/GenBank/DDBJ whole genome shotgun (WGS) entry which is preliminary data.</text>
</comment>
<keyword evidence="3" id="KW-1185">Reference proteome</keyword>
<evidence type="ECO:0000256" key="1">
    <source>
        <dbReference type="SAM" id="SignalP"/>
    </source>
</evidence>
<dbReference type="Proteomes" id="UP001611494">
    <property type="component" value="Unassembled WGS sequence"/>
</dbReference>
<feature type="signal peptide" evidence="1">
    <location>
        <begin position="1"/>
        <end position="23"/>
    </location>
</feature>
<reference evidence="2 3" key="1">
    <citation type="submission" date="2024-10" db="EMBL/GenBank/DDBJ databases">
        <title>The Natural Products Discovery Center: Release of the First 8490 Sequenced Strains for Exploring Actinobacteria Biosynthetic Diversity.</title>
        <authorList>
            <person name="Kalkreuter E."/>
            <person name="Kautsar S.A."/>
            <person name="Yang D."/>
            <person name="Bader C.D."/>
            <person name="Teijaro C.N."/>
            <person name="Fluegel L."/>
            <person name="Davis C.M."/>
            <person name="Simpson J.R."/>
            <person name="Lauterbach L."/>
            <person name="Steele A.D."/>
            <person name="Gui C."/>
            <person name="Meng S."/>
            <person name="Li G."/>
            <person name="Viehrig K."/>
            <person name="Ye F."/>
            <person name="Su P."/>
            <person name="Kiefer A.F."/>
            <person name="Nichols A."/>
            <person name="Cepeda A.J."/>
            <person name="Yan W."/>
            <person name="Fan B."/>
            <person name="Jiang Y."/>
            <person name="Adhikari A."/>
            <person name="Zheng C.-J."/>
            <person name="Schuster L."/>
            <person name="Cowan T.M."/>
            <person name="Smanski M.J."/>
            <person name="Chevrette M.G."/>
            <person name="De Carvalho L.P.S."/>
            <person name="Shen B."/>
        </authorList>
    </citation>
    <scope>NUCLEOTIDE SEQUENCE [LARGE SCALE GENOMIC DNA]</scope>
    <source>
        <strain evidence="2 3">NPDC019377</strain>
    </source>
</reference>
<gene>
    <name evidence="2" type="ORF">ACH49Z_06385</name>
</gene>
<name>A0ABW7VS86_9NOCA</name>
<sequence length="197" mass="21334">MLSVAAACVAVAVGPTGAGVAQAQTDLPPVGAEIPSSMLATGSTFDFHDKTLTLDLRGGIKQRVMENPEDPVNSVRLRTVGFRLSAQIEDGDGGAITFEQNDVDTTAPSTLRLTQTSPARYEEKDLLDLSMTIQQPDQQEPLVLQTKSPMVLTAELLQYPADGEMFRLEEPVEFVFPDDPDTVVARLTTFPCKRGRL</sequence>
<evidence type="ECO:0000313" key="3">
    <source>
        <dbReference type="Proteomes" id="UP001611494"/>
    </source>
</evidence>